<sequence>MDLESEKQILWEKSQELLKKINESRREIETITAIVGEKKREKEELDEMLQTIPQQSFRTVYLKRLQELSQRKQTQQIDLTNVSKSIEQLNLEIKDVATKVKSAEGTIESTLRAVLGNETEGSELYNQFYKLKRTDDSITSIALQLNKIDVPVICKNTDYLRRDIEKLQHENKLLADKIAQLEKAFSVC</sequence>
<dbReference type="RefSeq" id="XP_012895171.1">
    <property type="nucleotide sequence ID" value="XM_013039717.1"/>
</dbReference>
<reference evidence="1" key="1">
    <citation type="submission" date="2010-02" db="EMBL/GenBank/DDBJ databases">
        <title>Sequencing and annotation of the Blastocystis hominis genome.</title>
        <authorList>
            <person name="Wincker P."/>
        </authorList>
    </citation>
    <scope>NUCLEOTIDE SEQUENCE</scope>
    <source>
        <strain evidence="1">Singapore isolate B</strain>
    </source>
</reference>
<evidence type="ECO:0000313" key="2">
    <source>
        <dbReference type="Proteomes" id="UP000008312"/>
    </source>
</evidence>
<dbReference type="GeneID" id="24923134"/>
<evidence type="ECO:0000313" key="1">
    <source>
        <dbReference type="EMBL" id="CBK21123.2"/>
    </source>
</evidence>
<dbReference type="EMBL" id="FN668640">
    <property type="protein sequence ID" value="CBK21123.2"/>
    <property type="molecule type" value="Genomic_DNA"/>
</dbReference>
<protein>
    <submittedName>
        <fullName evidence="1">Uncharacterized protein</fullName>
    </submittedName>
</protein>
<organism evidence="1">
    <name type="scientific">Blastocystis hominis</name>
    <dbReference type="NCBI Taxonomy" id="12968"/>
    <lineage>
        <taxon>Eukaryota</taxon>
        <taxon>Sar</taxon>
        <taxon>Stramenopiles</taxon>
        <taxon>Bigyra</taxon>
        <taxon>Opalozoa</taxon>
        <taxon>Opalinata</taxon>
        <taxon>Blastocystidae</taxon>
        <taxon>Blastocystis</taxon>
    </lineage>
</organism>
<dbReference type="InParanoid" id="D8LZ84"/>
<dbReference type="Proteomes" id="UP000008312">
    <property type="component" value="Unassembled WGS sequence"/>
</dbReference>
<accession>D8LZ84</accession>
<name>D8LZ84_BLAHO</name>
<dbReference type="OrthoDB" id="10521248at2759"/>
<keyword evidence="2" id="KW-1185">Reference proteome</keyword>
<proteinExistence type="predicted"/>
<dbReference type="AlphaFoldDB" id="D8LZ84"/>
<gene>
    <name evidence="1" type="ORF">GSBLH_T00007010001</name>
</gene>